<dbReference type="PANTHER" id="PTHR11096:SF0">
    <property type="entry name" value="RNA 3'-TERMINAL PHOSPHATE CYCLASE"/>
    <property type="match status" value="1"/>
</dbReference>
<name>A0ABM1E151_PRICU</name>
<dbReference type="GeneID" id="106807922"/>
<accession>A0ABM1E151</accession>
<evidence type="ECO:0000313" key="4">
    <source>
        <dbReference type="RefSeq" id="XP_014665922.1"/>
    </source>
</evidence>
<dbReference type="Pfam" id="PF01137">
    <property type="entry name" value="RTC"/>
    <property type="match status" value="1"/>
</dbReference>
<protein>
    <recommendedName>
        <fullName evidence="1">RNA 3'-terminal phosphate cyclase</fullName>
    </recommendedName>
</protein>
<reference evidence="4" key="1">
    <citation type="submission" date="2025-08" db="UniProtKB">
        <authorList>
            <consortium name="RefSeq"/>
        </authorList>
    </citation>
    <scope>IDENTIFICATION</scope>
</reference>
<gene>
    <name evidence="4" type="primary">LOC106807922</name>
</gene>
<dbReference type="PROSITE" id="PS01287">
    <property type="entry name" value="RTC"/>
    <property type="match status" value="1"/>
</dbReference>
<keyword evidence="3" id="KW-1185">Reference proteome</keyword>
<evidence type="ECO:0000259" key="2">
    <source>
        <dbReference type="Pfam" id="PF01137"/>
    </source>
</evidence>
<dbReference type="SUPFAM" id="SSF55205">
    <property type="entry name" value="EPT/RTPC-like"/>
    <property type="match status" value="1"/>
</dbReference>
<dbReference type="RefSeq" id="XP_014665922.1">
    <property type="nucleotide sequence ID" value="XM_014810436.1"/>
</dbReference>
<dbReference type="PANTHER" id="PTHR11096">
    <property type="entry name" value="RNA 3' TERMINAL PHOSPHATE CYCLASE"/>
    <property type="match status" value="1"/>
</dbReference>
<feature type="domain" description="RNA 3'-terminal phosphate cyclase" evidence="2">
    <location>
        <begin position="7"/>
        <end position="175"/>
    </location>
</feature>
<dbReference type="InterPro" id="IPR013792">
    <property type="entry name" value="RNA3'P_cycl/enolpyr_Trfase_a/b"/>
</dbReference>
<evidence type="ECO:0000313" key="3">
    <source>
        <dbReference type="Proteomes" id="UP000695022"/>
    </source>
</evidence>
<dbReference type="Proteomes" id="UP000695022">
    <property type="component" value="Unplaced"/>
</dbReference>
<evidence type="ECO:0000256" key="1">
    <source>
        <dbReference type="ARBA" id="ARBA00021428"/>
    </source>
</evidence>
<dbReference type="InterPro" id="IPR023797">
    <property type="entry name" value="RNA3'_phos_cyclase_dom"/>
</dbReference>
<dbReference type="InterPro" id="IPR000228">
    <property type="entry name" value="RNA3'_term_phos_cyc"/>
</dbReference>
<organism evidence="3 4">
    <name type="scientific">Priapulus caudatus</name>
    <name type="common">Priapulid worm</name>
    <dbReference type="NCBI Taxonomy" id="37621"/>
    <lineage>
        <taxon>Eukaryota</taxon>
        <taxon>Metazoa</taxon>
        <taxon>Ecdysozoa</taxon>
        <taxon>Scalidophora</taxon>
        <taxon>Priapulida</taxon>
        <taxon>Priapulimorpha</taxon>
        <taxon>Priapulimorphida</taxon>
        <taxon>Priapulidae</taxon>
        <taxon>Priapulus</taxon>
    </lineage>
</organism>
<proteinExistence type="predicted"/>
<dbReference type="Gene3D" id="3.65.10.20">
    <property type="entry name" value="RNA 3'-terminal phosphate cyclase domain"/>
    <property type="match status" value="1"/>
</dbReference>
<sequence length="215" mass="23425">MPDHNRSGGQILRVATSLSCLTGRPIKLFNIRAGRSTGGLRPQHLMGIQLVRDLCQGQLDRAQVGSTEVTFWPGKLKAGRFVADTKTAGSVCLLLQVALPCMLFADGEVSLQLKGGTNADFAPQIDYFEMVFQPMAERMGIGYTGSIKRRGYYPKGGGEVKIVTSPVKPHLQPITLLDRGQVTRITGKAFVAGVMPTKAKDLEKFKSQKYITQLS</sequence>
<dbReference type="InterPro" id="IPR037136">
    <property type="entry name" value="RNA3'_phos_cyclase_dom_sf"/>
</dbReference>
<dbReference type="InterPro" id="IPR020719">
    <property type="entry name" value="RNA3'_term_phos_cycl-like_CS"/>
</dbReference>